<accession>A0A370TWB8</accession>
<dbReference type="InterPro" id="IPR057559">
    <property type="entry name" value="SAM_6"/>
</dbReference>
<gene>
    <name evidence="4" type="ORF">BP5553_04162</name>
</gene>
<dbReference type="EMBL" id="NPIC01000002">
    <property type="protein sequence ID" value="RDL39822.1"/>
    <property type="molecule type" value="Genomic_DNA"/>
</dbReference>
<reference evidence="4 5" key="1">
    <citation type="journal article" date="2018" name="IMA Fungus">
        <title>IMA Genome-F 9: Draft genome sequence of Annulohypoxylon stygium, Aspergillus mulundensis, Berkeleyomyces basicola (syn. Thielaviopsis basicola), Ceratocystis smalleyi, two Cercospora beticola strains, Coleophoma cylindrospora, Fusarium fracticaudum, Phialophora cf. hyalina, and Morchella septimelata.</title>
        <authorList>
            <person name="Wingfield B.D."/>
            <person name="Bills G.F."/>
            <person name="Dong Y."/>
            <person name="Huang W."/>
            <person name="Nel W.J."/>
            <person name="Swalarsk-Parry B.S."/>
            <person name="Vaghefi N."/>
            <person name="Wilken P.M."/>
            <person name="An Z."/>
            <person name="de Beer Z.W."/>
            <person name="De Vos L."/>
            <person name="Chen L."/>
            <person name="Duong T.A."/>
            <person name="Gao Y."/>
            <person name="Hammerbacher A."/>
            <person name="Kikkert J.R."/>
            <person name="Li Y."/>
            <person name="Li H."/>
            <person name="Li K."/>
            <person name="Li Q."/>
            <person name="Liu X."/>
            <person name="Ma X."/>
            <person name="Naidoo K."/>
            <person name="Pethybridge S.J."/>
            <person name="Sun J."/>
            <person name="Steenkamp E.T."/>
            <person name="van der Nest M.A."/>
            <person name="van Wyk S."/>
            <person name="Wingfield M.J."/>
            <person name="Xiong C."/>
            <person name="Yue Q."/>
            <person name="Zhang X."/>
        </authorList>
    </citation>
    <scope>NUCLEOTIDE SEQUENCE [LARGE SCALE GENOMIC DNA]</scope>
    <source>
        <strain evidence="4 5">BP 5553</strain>
    </source>
</reference>
<organism evidence="4 5">
    <name type="scientific">Venustampulla echinocandica</name>
    <dbReference type="NCBI Taxonomy" id="2656787"/>
    <lineage>
        <taxon>Eukaryota</taxon>
        <taxon>Fungi</taxon>
        <taxon>Dikarya</taxon>
        <taxon>Ascomycota</taxon>
        <taxon>Pezizomycotina</taxon>
        <taxon>Leotiomycetes</taxon>
        <taxon>Helotiales</taxon>
        <taxon>Pleuroascaceae</taxon>
        <taxon>Venustampulla</taxon>
    </lineage>
</organism>
<evidence type="ECO:0000256" key="1">
    <source>
        <dbReference type="SAM" id="MobiDB-lite"/>
    </source>
</evidence>
<evidence type="ECO:0000313" key="5">
    <source>
        <dbReference type="Proteomes" id="UP000254866"/>
    </source>
</evidence>
<dbReference type="InterPro" id="IPR055528">
    <property type="entry name" value="DUF7102"/>
</dbReference>
<feature type="domain" description="SAM-like" evidence="3">
    <location>
        <begin position="875"/>
        <end position="951"/>
    </location>
</feature>
<evidence type="ECO:0000259" key="3">
    <source>
        <dbReference type="Pfam" id="PF23395"/>
    </source>
</evidence>
<dbReference type="Pfam" id="PF23395">
    <property type="entry name" value="SAM_6"/>
    <property type="match status" value="1"/>
</dbReference>
<feature type="compositionally biased region" description="Low complexity" evidence="1">
    <location>
        <begin position="239"/>
        <end position="252"/>
    </location>
</feature>
<feature type="region of interest" description="Disordered" evidence="1">
    <location>
        <begin position="1"/>
        <end position="20"/>
    </location>
</feature>
<dbReference type="Pfam" id="PF23394">
    <property type="entry name" value="DUF7102"/>
    <property type="match status" value="1"/>
</dbReference>
<protein>
    <submittedName>
        <fullName evidence="4">Uncharacterized protein</fullName>
    </submittedName>
</protein>
<proteinExistence type="predicted"/>
<dbReference type="AlphaFoldDB" id="A0A370TWB8"/>
<feature type="compositionally biased region" description="Polar residues" evidence="1">
    <location>
        <begin position="567"/>
        <end position="582"/>
    </location>
</feature>
<name>A0A370TWB8_9HELO</name>
<sequence length="956" mass="107406">MTSSMPIGGAGAVNRSECSDDEGYDLPPLDYARSKGLCRDYLTDSMAVVHTGELQARVGRHLTDDPHLPQLDLGLSPCVNERLVLSQDGARFLQLVKQEESFEVIDSLVLPLLGNRDVKSSKIELPLLKSDHKTDFKEFARREDFEIRFKDVRLPLEIVDEENGEGLSFPSKYWQLEQHFRHDLEMEKIEVSKDAVAYLQTTIKDLWTQADEAELLDREQTCKRTKALEPVTPPLSPVSSASQPCEPSSSSPTYQLPVLSDPESLSKEDLKNIEDYIFEQDIPTPIRLFMQSDQQNNSSADPYSAVATVKLADIYPPAGFMDHSTPPSVKSERAKREDLKVDELLTPLKPTTVVEKNVRFSEGVEQMLLNPMPTDDSEQYDKFFIEATFSKYYEYAMQQVEQEKLIEADTTARVKERIMNFSAPDPPWKKFQEANGPVHLLSLQKEMIKSVIGPKQEVWKRPGRKQLELRWNPFPHDLAKVALEESHEVDNHVWDVFVSPKDKQETDSSDLTWKPPGLRIVKINDEDDEDIELGEFASDQQQDMSFLVRKRKKELEQEDLDQENPKRSQFQTQLQPQNKEPQVTLQAKRSTLHLAGPMPSLAKGQCNIEPSPTLLLGGEFSAGNLLENYRQLHGVKKLKLADSSYFSSKVRKESAAQPEPAQAISAAPQDELQLPINHSPIQQPRQFPAPPLKASTTPINILVSSTLLKHRALIRNLESLLPSLTIIERDFTAHNTTAWMPGSVTRSPKSSPLDSEADLIVSPSTGVILTTLQKVKQVPLPGSKTKTAIRDRLEKASVRYEDLIVLVTEGRNDETTNGLDENDCIALSEFIGFASGLTTTVIVHLVVGGEETLAKWLACTIMRHRLGKAEADLLTEETHWELFLRRAGMNAFAAQVIVAGLKSPEGVDERSPTEASQFGMAAFVEMGRERRLKMFGGLCGRGLVERVSDVIDRSWE</sequence>
<feature type="region of interest" description="Disordered" evidence="1">
    <location>
        <begin position="226"/>
        <end position="263"/>
    </location>
</feature>
<dbReference type="OrthoDB" id="10257314at2759"/>
<evidence type="ECO:0000259" key="2">
    <source>
        <dbReference type="Pfam" id="PF23394"/>
    </source>
</evidence>
<keyword evidence="5" id="KW-1185">Reference proteome</keyword>
<dbReference type="GeneID" id="43597011"/>
<feature type="region of interest" description="Disordered" evidence="1">
    <location>
        <begin position="556"/>
        <end position="582"/>
    </location>
</feature>
<evidence type="ECO:0000313" key="4">
    <source>
        <dbReference type="EMBL" id="RDL39822.1"/>
    </source>
</evidence>
<comment type="caution">
    <text evidence="4">The sequence shown here is derived from an EMBL/GenBank/DDBJ whole genome shotgun (WGS) entry which is preliminary data.</text>
</comment>
<dbReference type="RefSeq" id="XP_031872478.1">
    <property type="nucleotide sequence ID" value="XM_032012785.1"/>
</dbReference>
<dbReference type="Proteomes" id="UP000254866">
    <property type="component" value="Unassembled WGS sequence"/>
</dbReference>
<feature type="domain" description="DUF7102" evidence="2">
    <location>
        <begin position="700"/>
        <end position="866"/>
    </location>
</feature>